<evidence type="ECO:0000313" key="2">
    <source>
        <dbReference type="Proteomes" id="UP000315252"/>
    </source>
</evidence>
<gene>
    <name evidence="1" type="ORF">FKG95_19565</name>
</gene>
<dbReference type="RefSeq" id="WP_142898104.1">
    <property type="nucleotide sequence ID" value="NZ_ML660058.1"/>
</dbReference>
<dbReference type="AlphaFoldDB" id="A0A545TKS1"/>
<sequence>MAANDRFFEPPLATQTLLTVRGFDDAGGRSGGIVDPQIVEVPANTVLFRLYHDSRRRFGEWWFTPYEMKQVLDYIGIKGAVTMERAEGKSYLHKMLAVRHDWSNNSPRHLDQFVSIRLNAPLKAYHGEADHAPDSGYNDMQKAHRFIDRHGVQRYMRQIYFPKFWQFQAAFTYMSHYPTDTVLNGAVERHRRGPLPFES</sequence>
<name>A0A545TKS1_9PROT</name>
<reference evidence="1 2" key="1">
    <citation type="submission" date="2019-06" db="EMBL/GenBank/DDBJ databases">
        <title>Whole genome sequence for Rhodospirillaceae sp. R148.</title>
        <authorList>
            <person name="Wang G."/>
        </authorList>
    </citation>
    <scope>NUCLEOTIDE SEQUENCE [LARGE SCALE GENOMIC DNA]</scope>
    <source>
        <strain evidence="1 2">R148</strain>
    </source>
</reference>
<accession>A0A545TKS1</accession>
<dbReference type="Proteomes" id="UP000315252">
    <property type="component" value="Unassembled WGS sequence"/>
</dbReference>
<dbReference type="OrthoDB" id="7433078at2"/>
<evidence type="ECO:0000313" key="1">
    <source>
        <dbReference type="EMBL" id="TQV77761.1"/>
    </source>
</evidence>
<organism evidence="1 2">
    <name type="scientific">Denitrobaculum tricleocarpae</name>
    <dbReference type="NCBI Taxonomy" id="2591009"/>
    <lineage>
        <taxon>Bacteria</taxon>
        <taxon>Pseudomonadati</taxon>
        <taxon>Pseudomonadota</taxon>
        <taxon>Alphaproteobacteria</taxon>
        <taxon>Rhodospirillales</taxon>
        <taxon>Rhodospirillaceae</taxon>
        <taxon>Denitrobaculum</taxon>
    </lineage>
</organism>
<keyword evidence="2" id="KW-1185">Reference proteome</keyword>
<dbReference type="EMBL" id="VHSH01000007">
    <property type="protein sequence ID" value="TQV77761.1"/>
    <property type="molecule type" value="Genomic_DNA"/>
</dbReference>
<protein>
    <submittedName>
        <fullName evidence="1">Uncharacterized protein</fullName>
    </submittedName>
</protein>
<proteinExistence type="predicted"/>
<comment type="caution">
    <text evidence="1">The sequence shown here is derived from an EMBL/GenBank/DDBJ whole genome shotgun (WGS) entry which is preliminary data.</text>
</comment>